<keyword evidence="2" id="KW-1185">Reference proteome</keyword>
<dbReference type="EnsemblPlants" id="OB06G11960.1">
    <property type="protein sequence ID" value="OB06G11960.1"/>
    <property type="gene ID" value="OB06G11960"/>
</dbReference>
<dbReference type="Gramene" id="OB06G11960.1">
    <property type="protein sequence ID" value="OB06G11960.1"/>
    <property type="gene ID" value="OB06G11960"/>
</dbReference>
<dbReference type="AlphaFoldDB" id="J3MB02"/>
<accession>J3MB02</accession>
<reference evidence="1" key="1">
    <citation type="journal article" date="2013" name="Nat. Commun.">
        <title>Whole-genome sequencing of Oryza brachyantha reveals mechanisms underlying Oryza genome evolution.</title>
        <authorList>
            <person name="Chen J."/>
            <person name="Huang Q."/>
            <person name="Gao D."/>
            <person name="Wang J."/>
            <person name="Lang Y."/>
            <person name="Liu T."/>
            <person name="Li B."/>
            <person name="Bai Z."/>
            <person name="Luis Goicoechea J."/>
            <person name="Liang C."/>
            <person name="Chen C."/>
            <person name="Zhang W."/>
            <person name="Sun S."/>
            <person name="Liao Y."/>
            <person name="Zhang X."/>
            <person name="Yang L."/>
            <person name="Song C."/>
            <person name="Wang M."/>
            <person name="Shi J."/>
            <person name="Liu G."/>
            <person name="Liu J."/>
            <person name="Zhou H."/>
            <person name="Zhou W."/>
            <person name="Yu Q."/>
            <person name="An N."/>
            <person name="Chen Y."/>
            <person name="Cai Q."/>
            <person name="Wang B."/>
            <person name="Liu B."/>
            <person name="Min J."/>
            <person name="Huang Y."/>
            <person name="Wu H."/>
            <person name="Li Z."/>
            <person name="Zhang Y."/>
            <person name="Yin Y."/>
            <person name="Song W."/>
            <person name="Jiang J."/>
            <person name="Jackson S.A."/>
            <person name="Wing R.A."/>
            <person name="Wang J."/>
            <person name="Chen M."/>
        </authorList>
    </citation>
    <scope>NUCLEOTIDE SEQUENCE [LARGE SCALE GENOMIC DNA]</scope>
    <source>
        <strain evidence="1">cv. IRGC 101232</strain>
    </source>
</reference>
<reference evidence="1" key="2">
    <citation type="submission" date="2013-04" db="UniProtKB">
        <authorList>
            <consortium name="EnsemblPlants"/>
        </authorList>
    </citation>
    <scope>IDENTIFICATION</scope>
</reference>
<sequence length="68" mass="7454">MGVSTNNPTKCPIWRASLACLQQWRFGGGGAAGRRVLAAMMMEVLTLVGLHVENPSLFEHFAMHELGR</sequence>
<dbReference type="Proteomes" id="UP000006038">
    <property type="component" value="Chromosome 6"/>
</dbReference>
<organism evidence="1">
    <name type="scientific">Oryza brachyantha</name>
    <name type="common">malo sina</name>
    <dbReference type="NCBI Taxonomy" id="4533"/>
    <lineage>
        <taxon>Eukaryota</taxon>
        <taxon>Viridiplantae</taxon>
        <taxon>Streptophyta</taxon>
        <taxon>Embryophyta</taxon>
        <taxon>Tracheophyta</taxon>
        <taxon>Spermatophyta</taxon>
        <taxon>Magnoliopsida</taxon>
        <taxon>Liliopsida</taxon>
        <taxon>Poales</taxon>
        <taxon>Poaceae</taxon>
        <taxon>BOP clade</taxon>
        <taxon>Oryzoideae</taxon>
        <taxon>Oryzeae</taxon>
        <taxon>Oryzinae</taxon>
        <taxon>Oryza</taxon>
    </lineage>
</organism>
<evidence type="ECO:0000313" key="2">
    <source>
        <dbReference type="Proteomes" id="UP000006038"/>
    </source>
</evidence>
<evidence type="ECO:0000313" key="1">
    <source>
        <dbReference type="EnsemblPlants" id="OB06G11960.1"/>
    </source>
</evidence>
<proteinExistence type="predicted"/>
<dbReference type="HOGENOM" id="CLU_2798023_0_0_1"/>
<protein>
    <submittedName>
        <fullName evidence="1">Uncharacterized protein</fullName>
    </submittedName>
</protein>
<name>J3MB02_ORYBR</name>